<protein>
    <submittedName>
        <fullName evidence="1">Uncharacterized protein</fullName>
    </submittedName>
</protein>
<organism evidence="1 2">
    <name type="scientific">Termitidicoccus mucosus</name>
    <dbReference type="NCBI Taxonomy" id="1184151"/>
    <lineage>
        <taxon>Bacteria</taxon>
        <taxon>Pseudomonadati</taxon>
        <taxon>Verrucomicrobiota</taxon>
        <taxon>Opitutia</taxon>
        <taxon>Opitutales</taxon>
        <taxon>Opitutaceae</taxon>
        <taxon>Termitidicoccus</taxon>
    </lineage>
</organism>
<accession>A0A178IKB6</accession>
<evidence type="ECO:0000313" key="1">
    <source>
        <dbReference type="EMBL" id="OAM89695.1"/>
    </source>
</evidence>
<gene>
    <name evidence="1" type="ORF">AW736_11990</name>
</gene>
<sequence>MSECISKNDTQGLKLPCFFLLQDLRIHDLLEQRKVGARARDFVAREVLPNQIGNELPLLLEVRRGIGGGLSKYGFHSVGS</sequence>
<reference evidence="1 2" key="1">
    <citation type="submission" date="2016-01" db="EMBL/GenBank/DDBJ databases">
        <title>High potential of lignocellulose degradation of a new Verrucomicrobia species.</title>
        <authorList>
            <person name="Wang Y."/>
            <person name="Shi Y."/>
            <person name="Qiu Z."/>
            <person name="Liu S."/>
            <person name="Yang H."/>
        </authorList>
    </citation>
    <scope>NUCLEOTIDE SEQUENCE [LARGE SCALE GENOMIC DNA]</scope>
    <source>
        <strain evidence="1 2">TSB47</strain>
    </source>
</reference>
<dbReference type="Proteomes" id="UP000078486">
    <property type="component" value="Unassembled WGS sequence"/>
</dbReference>
<dbReference type="EMBL" id="LRRQ01000081">
    <property type="protein sequence ID" value="OAM89695.1"/>
    <property type="molecule type" value="Genomic_DNA"/>
</dbReference>
<name>A0A178IKB6_9BACT</name>
<dbReference type="AlphaFoldDB" id="A0A178IKB6"/>
<proteinExistence type="predicted"/>
<evidence type="ECO:0000313" key="2">
    <source>
        <dbReference type="Proteomes" id="UP000078486"/>
    </source>
</evidence>
<comment type="caution">
    <text evidence="1">The sequence shown here is derived from an EMBL/GenBank/DDBJ whole genome shotgun (WGS) entry which is preliminary data.</text>
</comment>
<keyword evidence="2" id="KW-1185">Reference proteome</keyword>